<name>A0A386HT03_9BACT</name>
<keyword evidence="8" id="KW-1185">Reference proteome</keyword>
<keyword evidence="4 5" id="KW-0472">Membrane</keyword>
<evidence type="ECO:0000259" key="6">
    <source>
        <dbReference type="Pfam" id="PF07291"/>
    </source>
</evidence>
<gene>
    <name evidence="7" type="ORF">D6B99_16450</name>
</gene>
<evidence type="ECO:0000256" key="5">
    <source>
        <dbReference type="SAM" id="Phobius"/>
    </source>
</evidence>
<evidence type="ECO:0000256" key="4">
    <source>
        <dbReference type="ARBA" id="ARBA00023136"/>
    </source>
</evidence>
<feature type="transmembrane region" description="Helical" evidence="5">
    <location>
        <begin position="7"/>
        <end position="25"/>
    </location>
</feature>
<evidence type="ECO:0000313" key="8">
    <source>
        <dbReference type="Proteomes" id="UP000266118"/>
    </source>
</evidence>
<evidence type="ECO:0000256" key="1">
    <source>
        <dbReference type="ARBA" id="ARBA00004141"/>
    </source>
</evidence>
<organism evidence="7 8">
    <name type="scientific">Arachidicoccus soli</name>
    <dbReference type="NCBI Taxonomy" id="2341117"/>
    <lineage>
        <taxon>Bacteria</taxon>
        <taxon>Pseudomonadati</taxon>
        <taxon>Bacteroidota</taxon>
        <taxon>Chitinophagia</taxon>
        <taxon>Chitinophagales</taxon>
        <taxon>Chitinophagaceae</taxon>
        <taxon>Arachidicoccus</taxon>
    </lineage>
</organism>
<dbReference type="Pfam" id="PF07291">
    <property type="entry name" value="MauE"/>
    <property type="match status" value="1"/>
</dbReference>
<reference evidence="7 8" key="1">
    <citation type="submission" date="2018-09" db="EMBL/GenBank/DDBJ databases">
        <title>Arachidicoccus sp. nov., a bacterium isolated from soil.</title>
        <authorList>
            <person name="Weon H.-Y."/>
            <person name="Kwon S.-W."/>
            <person name="Lee S.A."/>
        </authorList>
    </citation>
    <scope>NUCLEOTIDE SEQUENCE [LARGE SCALE GENOMIC DNA]</scope>
    <source>
        <strain evidence="7 8">KIS59-12</strain>
    </source>
</reference>
<dbReference type="AlphaFoldDB" id="A0A386HT03"/>
<accession>A0A386HT03</accession>
<sequence length="147" mass="16556">MKKTLNIIHYLFIILWVYAAIIKLVDYRAFLDQLRMQPLPDWSISFLSIALPVGELILAVALLFKKTFYLGLIVSFALMLSFSIYVLLALGGTFGEIPCACAGIIGRLPWKAHLIFNTFFTVLALIGLLIIKKLKGEYLIKHKPLTA</sequence>
<evidence type="ECO:0000313" key="7">
    <source>
        <dbReference type="EMBL" id="AYD49067.1"/>
    </source>
</evidence>
<keyword evidence="3 5" id="KW-1133">Transmembrane helix</keyword>
<dbReference type="RefSeq" id="WP_119990431.1">
    <property type="nucleotide sequence ID" value="NZ_CP032489.1"/>
</dbReference>
<protein>
    <recommendedName>
        <fullName evidence="6">Methylamine utilisation protein MauE domain-containing protein</fullName>
    </recommendedName>
</protein>
<dbReference type="GO" id="GO:0016020">
    <property type="term" value="C:membrane"/>
    <property type="evidence" value="ECO:0007669"/>
    <property type="project" value="UniProtKB-SubCell"/>
</dbReference>
<dbReference type="GO" id="GO:0030416">
    <property type="term" value="P:methylamine metabolic process"/>
    <property type="evidence" value="ECO:0007669"/>
    <property type="project" value="InterPro"/>
</dbReference>
<feature type="transmembrane region" description="Helical" evidence="5">
    <location>
        <begin position="110"/>
        <end position="131"/>
    </location>
</feature>
<keyword evidence="2 5" id="KW-0812">Transmembrane</keyword>
<dbReference type="EMBL" id="CP032489">
    <property type="protein sequence ID" value="AYD49067.1"/>
    <property type="molecule type" value="Genomic_DNA"/>
</dbReference>
<feature type="domain" description="Methylamine utilisation protein MauE" evidence="6">
    <location>
        <begin position="1"/>
        <end position="129"/>
    </location>
</feature>
<dbReference type="UniPathway" id="UPA00895"/>
<dbReference type="OrthoDB" id="680026at2"/>
<comment type="subcellular location">
    <subcellularLocation>
        <location evidence="1">Membrane</location>
        <topology evidence="1">Multi-pass membrane protein</topology>
    </subcellularLocation>
</comment>
<dbReference type="Proteomes" id="UP000266118">
    <property type="component" value="Chromosome"/>
</dbReference>
<proteinExistence type="predicted"/>
<feature type="transmembrane region" description="Helical" evidence="5">
    <location>
        <begin position="69"/>
        <end position="90"/>
    </location>
</feature>
<evidence type="ECO:0000256" key="2">
    <source>
        <dbReference type="ARBA" id="ARBA00022692"/>
    </source>
</evidence>
<evidence type="ECO:0000256" key="3">
    <source>
        <dbReference type="ARBA" id="ARBA00022989"/>
    </source>
</evidence>
<feature type="transmembrane region" description="Helical" evidence="5">
    <location>
        <begin position="45"/>
        <end position="64"/>
    </location>
</feature>
<dbReference type="KEGG" id="ark:D6B99_16450"/>
<dbReference type="InterPro" id="IPR009908">
    <property type="entry name" value="Methylamine_util_MauE"/>
</dbReference>